<name>A0A286ACN3_9SPHI</name>
<sequence>MLTTFLSHQWKSFWRSRNKAGSIAAQIVLGFFMLYFLVVAIGIGFWMTSIIEKIMPGINPTIVFNGLILYYFLLDLAVRIQMQDLPTLSIVPYLHLNIFRRTIVNFLNLKSLFSFFNILPFFIFFPFIFINISASGGAVAVLAYMVSILGLIVFNNFLVLYIKRRAINNVLIFAVGILVVLGLAASDYYGFISIRDFSNLVFQNIAKWPFLALIFPLAAFAVFYINAKFLTANLYTEELSTKDDKKVSTDYPFLNNFGRAGELAALELKLILRHKRSRSSVIMGFLFLCYGFFFYRMPLIDNDEFGKMLFAAIFMTGINISVYGQFMYAWQSAHFDGLLVNKINYRDFIKAKFLLFTISSTLITALSGFYGFMSYKLLLLHLAAYLYNIGVGTVVVLYFANFNYKRLDITSSASFNWQGVGASQWLLGLPLLLVPLIIYIPFGIFNKPYLGLAMLALLGLIGLLLRNYWVGVIVRKFEKQRYKIAEGFRE</sequence>
<evidence type="ECO:0000313" key="3">
    <source>
        <dbReference type="Proteomes" id="UP000219281"/>
    </source>
</evidence>
<feature type="transmembrane region" description="Helical" evidence="1">
    <location>
        <begin position="166"/>
        <end position="185"/>
    </location>
</feature>
<gene>
    <name evidence="2" type="ORF">SAMN06297358_3374</name>
</gene>
<feature type="transmembrane region" description="Helical" evidence="1">
    <location>
        <begin position="425"/>
        <end position="444"/>
    </location>
</feature>
<feature type="transmembrane region" description="Helical" evidence="1">
    <location>
        <begin position="351"/>
        <end position="373"/>
    </location>
</feature>
<dbReference type="InterPro" id="IPR043742">
    <property type="entry name" value="DUF5687"/>
</dbReference>
<evidence type="ECO:0000256" key="1">
    <source>
        <dbReference type="SAM" id="Phobius"/>
    </source>
</evidence>
<feature type="transmembrane region" description="Helical" evidence="1">
    <location>
        <begin position="309"/>
        <end position="330"/>
    </location>
</feature>
<protein>
    <recommendedName>
        <fullName evidence="4">ABC-2 type transport system permease protein</fullName>
    </recommendedName>
</protein>
<proteinExistence type="predicted"/>
<dbReference type="Pfam" id="PF18940">
    <property type="entry name" value="DUF5687"/>
    <property type="match status" value="1"/>
</dbReference>
<keyword evidence="1" id="KW-0472">Membrane</keyword>
<evidence type="ECO:0000313" key="2">
    <source>
        <dbReference type="EMBL" id="SOD19669.1"/>
    </source>
</evidence>
<feature type="transmembrane region" description="Helical" evidence="1">
    <location>
        <begin position="54"/>
        <end position="73"/>
    </location>
</feature>
<feature type="transmembrane region" description="Helical" evidence="1">
    <location>
        <begin position="111"/>
        <end position="132"/>
    </location>
</feature>
<feature type="transmembrane region" description="Helical" evidence="1">
    <location>
        <begin position="279"/>
        <end position="297"/>
    </location>
</feature>
<feature type="transmembrane region" description="Helical" evidence="1">
    <location>
        <begin position="450"/>
        <end position="474"/>
    </location>
</feature>
<reference evidence="3" key="1">
    <citation type="submission" date="2017-09" db="EMBL/GenBank/DDBJ databases">
        <authorList>
            <person name="Varghese N."/>
            <person name="Submissions S."/>
        </authorList>
    </citation>
    <scope>NUCLEOTIDE SEQUENCE [LARGE SCALE GENOMIC DNA]</scope>
    <source>
        <strain evidence="3">CGMCC 1.12803</strain>
    </source>
</reference>
<dbReference type="Proteomes" id="UP000219281">
    <property type="component" value="Unassembled WGS sequence"/>
</dbReference>
<accession>A0A286ACN3</accession>
<feature type="transmembrane region" description="Helical" evidence="1">
    <location>
        <begin position="205"/>
        <end position="225"/>
    </location>
</feature>
<dbReference type="AlphaFoldDB" id="A0A286ACN3"/>
<keyword evidence="3" id="KW-1185">Reference proteome</keyword>
<keyword evidence="1" id="KW-1133">Transmembrane helix</keyword>
<organism evidence="2 3">
    <name type="scientific">Pedobacter xixiisoli</name>
    <dbReference type="NCBI Taxonomy" id="1476464"/>
    <lineage>
        <taxon>Bacteria</taxon>
        <taxon>Pseudomonadati</taxon>
        <taxon>Bacteroidota</taxon>
        <taxon>Sphingobacteriia</taxon>
        <taxon>Sphingobacteriales</taxon>
        <taxon>Sphingobacteriaceae</taxon>
        <taxon>Pedobacter</taxon>
    </lineage>
</organism>
<dbReference type="EMBL" id="OCMT01000004">
    <property type="protein sequence ID" value="SOD19669.1"/>
    <property type="molecule type" value="Genomic_DNA"/>
</dbReference>
<keyword evidence="1" id="KW-0812">Transmembrane</keyword>
<feature type="transmembrane region" description="Helical" evidence="1">
    <location>
        <begin position="21"/>
        <end position="48"/>
    </location>
</feature>
<dbReference type="RefSeq" id="WP_097133196.1">
    <property type="nucleotide sequence ID" value="NZ_OCMT01000004.1"/>
</dbReference>
<dbReference type="OrthoDB" id="1014144at2"/>
<evidence type="ECO:0008006" key="4">
    <source>
        <dbReference type="Google" id="ProtNLM"/>
    </source>
</evidence>
<feature type="transmembrane region" description="Helical" evidence="1">
    <location>
        <begin position="138"/>
        <end position="159"/>
    </location>
</feature>
<feature type="transmembrane region" description="Helical" evidence="1">
    <location>
        <begin position="385"/>
        <end position="404"/>
    </location>
</feature>